<evidence type="ECO:0000313" key="3">
    <source>
        <dbReference type="EMBL" id="MBB4004922.1"/>
    </source>
</evidence>
<evidence type="ECO:0008006" key="5">
    <source>
        <dbReference type="Google" id="ProtNLM"/>
    </source>
</evidence>
<keyword evidence="2" id="KW-0472">Membrane</keyword>
<dbReference type="Pfam" id="PF07332">
    <property type="entry name" value="Phage_holin_3_6"/>
    <property type="match status" value="1"/>
</dbReference>
<reference evidence="3 4" key="1">
    <citation type="submission" date="2020-08" db="EMBL/GenBank/DDBJ databases">
        <title>Genomic Encyclopedia of Type Strains, Phase IV (KMG-IV): sequencing the most valuable type-strain genomes for metagenomic binning, comparative biology and taxonomic classification.</title>
        <authorList>
            <person name="Goeker M."/>
        </authorList>
    </citation>
    <scope>NUCLEOTIDE SEQUENCE [LARGE SCALE GENOMIC DNA]</scope>
    <source>
        <strain evidence="3 4">DSM 103570</strain>
    </source>
</reference>
<dbReference type="InterPro" id="IPR009937">
    <property type="entry name" value="Phage_holin_3_6"/>
</dbReference>
<evidence type="ECO:0000256" key="1">
    <source>
        <dbReference type="SAM" id="MobiDB-lite"/>
    </source>
</evidence>
<organism evidence="3 4">
    <name type="scientific">Aurantimonas endophytica</name>
    <dbReference type="NCBI Taxonomy" id="1522175"/>
    <lineage>
        <taxon>Bacteria</taxon>
        <taxon>Pseudomonadati</taxon>
        <taxon>Pseudomonadota</taxon>
        <taxon>Alphaproteobacteria</taxon>
        <taxon>Hyphomicrobiales</taxon>
        <taxon>Aurantimonadaceae</taxon>
        <taxon>Aurantimonas</taxon>
    </lineage>
</organism>
<keyword evidence="2" id="KW-0812">Transmembrane</keyword>
<name>A0A7W6MRD5_9HYPH</name>
<evidence type="ECO:0000313" key="4">
    <source>
        <dbReference type="Proteomes" id="UP000588647"/>
    </source>
</evidence>
<dbReference type="Proteomes" id="UP000588647">
    <property type="component" value="Unassembled WGS sequence"/>
</dbReference>
<protein>
    <recommendedName>
        <fullName evidence="5">Superfamily III holin-X</fullName>
    </recommendedName>
</protein>
<keyword evidence="4" id="KW-1185">Reference proteome</keyword>
<sequence>MSVEPRESRSVTDLITDLIRETGELVRTESRLVRAEISDKVRQLEMGGGSLAAGAICLLVALFVLAQALIVALGDVIGDAWAALLVGVVIAAIGMALLAKGRRDLAPSNLMPDRSTNQLSKDGQLVKEQIR</sequence>
<keyword evidence="2" id="KW-1133">Transmembrane helix</keyword>
<accession>A0A7W6MRD5</accession>
<gene>
    <name evidence="3" type="ORF">GGR03_004017</name>
</gene>
<dbReference type="AlphaFoldDB" id="A0A7W6MRD5"/>
<dbReference type="RefSeq" id="WP_183210486.1">
    <property type="nucleotide sequence ID" value="NZ_JAAAMM010000005.1"/>
</dbReference>
<feature type="transmembrane region" description="Helical" evidence="2">
    <location>
        <begin position="80"/>
        <end position="99"/>
    </location>
</feature>
<dbReference type="EMBL" id="JACIEM010000005">
    <property type="protein sequence ID" value="MBB4004922.1"/>
    <property type="molecule type" value="Genomic_DNA"/>
</dbReference>
<evidence type="ECO:0000256" key="2">
    <source>
        <dbReference type="SAM" id="Phobius"/>
    </source>
</evidence>
<comment type="caution">
    <text evidence="3">The sequence shown here is derived from an EMBL/GenBank/DDBJ whole genome shotgun (WGS) entry which is preliminary data.</text>
</comment>
<feature type="region of interest" description="Disordered" evidence="1">
    <location>
        <begin position="109"/>
        <end position="131"/>
    </location>
</feature>
<proteinExistence type="predicted"/>
<feature type="transmembrane region" description="Helical" evidence="2">
    <location>
        <begin position="51"/>
        <end position="74"/>
    </location>
</feature>